<evidence type="ECO:0000313" key="2">
    <source>
        <dbReference type="EMBL" id="GMA86121.1"/>
    </source>
</evidence>
<evidence type="ECO:0000313" key="3">
    <source>
        <dbReference type="Proteomes" id="UP001157017"/>
    </source>
</evidence>
<evidence type="ECO:0000256" key="1">
    <source>
        <dbReference type="SAM" id="MobiDB-lite"/>
    </source>
</evidence>
<gene>
    <name evidence="2" type="ORF">GCM10025868_13710</name>
</gene>
<dbReference type="Proteomes" id="UP001157017">
    <property type="component" value="Unassembled WGS sequence"/>
</dbReference>
<reference evidence="3" key="1">
    <citation type="journal article" date="2019" name="Int. J. Syst. Evol. Microbiol.">
        <title>The Global Catalogue of Microorganisms (GCM) 10K type strain sequencing project: providing services to taxonomists for standard genome sequencing and annotation.</title>
        <authorList>
            <consortium name="The Broad Institute Genomics Platform"/>
            <consortium name="The Broad Institute Genome Sequencing Center for Infectious Disease"/>
            <person name="Wu L."/>
            <person name="Ma J."/>
        </authorList>
    </citation>
    <scope>NUCLEOTIDE SEQUENCE [LARGE SCALE GENOMIC DNA]</scope>
    <source>
        <strain evidence="3">NBRC 108730</strain>
    </source>
</reference>
<name>A0ABQ6JH73_9ACTN</name>
<feature type="region of interest" description="Disordered" evidence="1">
    <location>
        <begin position="1"/>
        <end position="20"/>
    </location>
</feature>
<comment type="caution">
    <text evidence="2">The sequence shown here is derived from an EMBL/GenBank/DDBJ whole genome shotgun (WGS) entry which is preliminary data.</text>
</comment>
<accession>A0ABQ6JH73</accession>
<sequence length="91" mass="9658">MVANSRPMKPVGVQASTAMVPPGRVTRTRLVGGPLVVRREHHADARQHDVERRVRQVEGLGVALAPVDLDAAGARGLPAGLEQARASGRPR</sequence>
<keyword evidence="3" id="KW-1185">Reference proteome</keyword>
<dbReference type="EMBL" id="BSUZ01000001">
    <property type="protein sequence ID" value="GMA86121.1"/>
    <property type="molecule type" value="Genomic_DNA"/>
</dbReference>
<organism evidence="2 3">
    <name type="scientific">Angustibacter aerolatus</name>
    <dbReference type="NCBI Taxonomy" id="1162965"/>
    <lineage>
        <taxon>Bacteria</taxon>
        <taxon>Bacillati</taxon>
        <taxon>Actinomycetota</taxon>
        <taxon>Actinomycetes</taxon>
        <taxon>Kineosporiales</taxon>
        <taxon>Kineosporiaceae</taxon>
    </lineage>
</organism>
<proteinExistence type="predicted"/>
<protein>
    <submittedName>
        <fullName evidence="2">Uncharacterized protein</fullName>
    </submittedName>
</protein>